<reference evidence="2" key="1">
    <citation type="submission" date="2016-04" db="EMBL/GenBank/DDBJ databases">
        <authorList>
            <person name="Shah S.A."/>
            <person name="Garrett R.A."/>
        </authorList>
    </citation>
    <scope>NUCLEOTIDE SEQUENCE [LARGE SCALE GENOMIC DNA]</scope>
    <source>
        <strain evidence="2">ATCC 35091 / DSM 1616 / JCM 8930 / NBRC 15331 / P1</strain>
    </source>
</reference>
<accession>A0A157T0V9</accession>
<dbReference type="SUPFAM" id="SSF160980">
    <property type="entry name" value="SSO1389-like"/>
    <property type="match status" value="1"/>
</dbReference>
<protein>
    <submittedName>
        <fullName evidence="1">CRISPR-associated protein DxTHG</fullName>
    </submittedName>
</protein>
<dbReference type="PATRIC" id="fig|2287.9.peg.1583"/>
<sequence>MSKTFNYFCRTSIMLSQNRLLFYIAGDVSGYNVVKYIYGEKSDYSFFTAHFFYKILSPIKVISLLPDIW</sequence>
<evidence type="ECO:0000313" key="2">
    <source>
        <dbReference type="Proteomes" id="UP000076770"/>
    </source>
</evidence>
<organism evidence="1 2">
    <name type="scientific">Saccharolobus solfataricus</name>
    <name type="common">Sulfolobus solfataricus</name>
    <dbReference type="NCBI Taxonomy" id="2287"/>
    <lineage>
        <taxon>Archaea</taxon>
        <taxon>Thermoproteota</taxon>
        <taxon>Thermoprotei</taxon>
        <taxon>Sulfolobales</taxon>
        <taxon>Sulfolobaceae</taxon>
        <taxon>Saccharolobus</taxon>
    </lineage>
</organism>
<name>A0A157T0V9_SACSO</name>
<gene>
    <name evidence="1" type="ORF">SSOP1_1529</name>
</gene>
<dbReference type="Gene3D" id="3.40.50.10640">
    <property type="entry name" value="SSO1389-like"/>
    <property type="match status" value="1"/>
</dbReference>
<dbReference type="AlphaFoldDB" id="A0A157T0V9"/>
<proteinExistence type="predicted"/>
<dbReference type="Proteomes" id="UP000076770">
    <property type="component" value="Chromosome i"/>
</dbReference>
<dbReference type="EMBL" id="LT549890">
    <property type="protein sequence ID" value="SAI85083.1"/>
    <property type="molecule type" value="Genomic_DNA"/>
</dbReference>
<evidence type="ECO:0000313" key="1">
    <source>
        <dbReference type="EMBL" id="SAI85083.1"/>
    </source>
</evidence>